<dbReference type="EMBL" id="CAEZXM010000088">
    <property type="protein sequence ID" value="CAB4688290.1"/>
    <property type="molecule type" value="Genomic_DNA"/>
</dbReference>
<evidence type="ECO:0000256" key="1">
    <source>
        <dbReference type="SAM" id="MobiDB-lite"/>
    </source>
</evidence>
<feature type="compositionally biased region" description="Low complexity" evidence="1">
    <location>
        <begin position="126"/>
        <end position="138"/>
    </location>
</feature>
<reference evidence="2" key="1">
    <citation type="submission" date="2020-05" db="EMBL/GenBank/DDBJ databases">
        <authorList>
            <person name="Chiriac C."/>
            <person name="Salcher M."/>
            <person name="Ghai R."/>
            <person name="Kavagutti S V."/>
        </authorList>
    </citation>
    <scope>NUCLEOTIDE SEQUENCE</scope>
</reference>
<feature type="compositionally biased region" description="Polar residues" evidence="1">
    <location>
        <begin position="158"/>
        <end position="179"/>
    </location>
</feature>
<gene>
    <name evidence="2" type="ORF">UFOPK2366_00604</name>
</gene>
<proteinExistence type="predicted"/>
<accession>A0A6J6NNM9</accession>
<protein>
    <submittedName>
        <fullName evidence="2">Unannotated protein</fullName>
    </submittedName>
</protein>
<feature type="compositionally biased region" description="Low complexity" evidence="1">
    <location>
        <begin position="92"/>
        <end position="108"/>
    </location>
</feature>
<organism evidence="2">
    <name type="scientific">freshwater metagenome</name>
    <dbReference type="NCBI Taxonomy" id="449393"/>
    <lineage>
        <taxon>unclassified sequences</taxon>
        <taxon>metagenomes</taxon>
        <taxon>ecological metagenomes</taxon>
    </lineage>
</organism>
<feature type="region of interest" description="Disordered" evidence="1">
    <location>
        <begin position="64"/>
        <end position="179"/>
    </location>
</feature>
<sequence>MRPMSLRLWSTDRWWVSILSQLRRDTNCSTRCARMPGAIGVINSTSIGLRSPTSYWTMRLRPRHTRRGRMSRSGSTTFERAWPTSDRHTNISSRRATTTTACASSLRSPCGHGNATKPKFWRGRLRPPSTSPSPTLNLRRTHLPLQPSRGLDRMSCSKAPTQHSEPRSSRNQQAAWQQR</sequence>
<evidence type="ECO:0000313" key="2">
    <source>
        <dbReference type="EMBL" id="CAB4688290.1"/>
    </source>
</evidence>
<name>A0A6J6NNM9_9ZZZZ</name>
<dbReference type="AlphaFoldDB" id="A0A6J6NNM9"/>